<organism evidence="2 3">
    <name type="scientific">Brachybacterium huguangmaarense</name>
    <dbReference type="NCBI Taxonomy" id="1652028"/>
    <lineage>
        <taxon>Bacteria</taxon>
        <taxon>Bacillati</taxon>
        <taxon>Actinomycetota</taxon>
        <taxon>Actinomycetes</taxon>
        <taxon>Micrococcales</taxon>
        <taxon>Dermabacteraceae</taxon>
        <taxon>Brachybacterium</taxon>
    </lineage>
</organism>
<dbReference type="InterPro" id="IPR004716">
    <property type="entry name" value="PTS_IIA_glucitol/sorbitol-sp"/>
</dbReference>
<dbReference type="SUPFAM" id="SSF141530">
    <property type="entry name" value="PTSIIA/GutA-like"/>
    <property type="match status" value="1"/>
</dbReference>
<dbReference type="Proteomes" id="UP001164305">
    <property type="component" value="Chromosome"/>
</dbReference>
<dbReference type="PANTHER" id="PTHR40398">
    <property type="entry name" value="PTS SYSTEM GLUCITOL/SORBITOL-SPECIFIC EIIA COMPONENT"/>
    <property type="match status" value="1"/>
</dbReference>
<dbReference type="RefSeq" id="WP_263594788.1">
    <property type="nucleotide sequence ID" value="NZ_CP107020.1"/>
</dbReference>
<dbReference type="EMBL" id="CP107020">
    <property type="protein sequence ID" value="UYG17579.1"/>
    <property type="molecule type" value="Genomic_DNA"/>
</dbReference>
<sequence>MSTLWTSTVSHIGDDTHDMLDAGVVILFGEPVPPALADVSIVHTGAARPVRDIAPGDVLVLGEDRVTVDALGAQANENLVQLGHVVVYVNQPEQELLPGAVLATGEMPKAPAVGAEIRFEEG</sequence>
<reference evidence="2" key="1">
    <citation type="submission" date="2022-10" db="EMBL/GenBank/DDBJ databases">
        <title>Whole-Genome Sequencing of Brachybacterium huguangmaarense BRM-3, Isolated from Betula schmidtii.</title>
        <authorList>
            <person name="Haam D."/>
        </authorList>
    </citation>
    <scope>NUCLEOTIDE SEQUENCE</scope>
    <source>
        <strain evidence="2">BRM-3</strain>
    </source>
</reference>
<evidence type="ECO:0000313" key="3">
    <source>
        <dbReference type="Proteomes" id="UP001164305"/>
    </source>
</evidence>
<feature type="modified residue" description="Phosphohistidine; by HPr" evidence="1">
    <location>
        <position position="43"/>
    </location>
</feature>
<proteinExistence type="predicted"/>
<dbReference type="PROSITE" id="PS51097">
    <property type="entry name" value="PTS_EIIA_TYPE_5"/>
    <property type="match status" value="1"/>
</dbReference>
<evidence type="ECO:0000313" key="2">
    <source>
        <dbReference type="EMBL" id="UYG17579.1"/>
    </source>
</evidence>
<dbReference type="Gene3D" id="2.40.33.40">
    <property type="entry name" value="Phosphotransferase system, glucitol/sorbitol-specific IIA component"/>
    <property type="match status" value="1"/>
</dbReference>
<evidence type="ECO:0000256" key="1">
    <source>
        <dbReference type="PROSITE-ProRule" id="PRU00420"/>
    </source>
</evidence>
<protein>
    <submittedName>
        <fullName evidence="2">PTS glucitol/sorbitol transporter subunit IIA</fullName>
    </submittedName>
</protein>
<gene>
    <name evidence="2" type="ORF">BRM3_03870</name>
</gene>
<name>A0ABY6G304_9MICO</name>
<keyword evidence="3" id="KW-1185">Reference proteome</keyword>
<dbReference type="InterPro" id="IPR036665">
    <property type="entry name" value="PTS_IIA_glucitol/sorbitol_sf"/>
</dbReference>
<accession>A0ABY6G304</accession>
<dbReference type="Pfam" id="PF03829">
    <property type="entry name" value="PTSIIA_gutA"/>
    <property type="match status" value="1"/>
</dbReference>
<dbReference type="PANTHER" id="PTHR40398:SF1">
    <property type="entry name" value="PTS SYSTEM GLUCITOL_SORBITOL-SPECIFIC EIIA COMPONENT"/>
    <property type="match status" value="1"/>
</dbReference>